<reference evidence="1" key="2">
    <citation type="submission" date="2016-06" db="EMBL/GenBank/DDBJ databases">
        <title>The genome of a short-lived fish provides insights into sex chromosome evolution and the genetic control of aging.</title>
        <authorList>
            <person name="Reichwald K."/>
            <person name="Felder M."/>
            <person name="Petzold A."/>
            <person name="Koch P."/>
            <person name="Groth M."/>
            <person name="Platzer M."/>
        </authorList>
    </citation>
    <scope>NUCLEOTIDE SEQUENCE</scope>
    <source>
        <tissue evidence="1">Brain</tissue>
    </source>
</reference>
<dbReference type="SUPFAM" id="SSF56672">
    <property type="entry name" value="DNA/RNA polymerases"/>
    <property type="match status" value="1"/>
</dbReference>
<dbReference type="InterPro" id="IPR050951">
    <property type="entry name" value="Retrovirus_Pol_polyprotein"/>
</dbReference>
<gene>
    <name evidence="1" type="primary">BX640584.1</name>
</gene>
<sequence length="78" mass="9003">MSPPTDKDGVRRFLGFVTYLSKFIPNLGDVDAPLRQLLKSDMEYVWQPAQQMSFDKLKDSCSHPPVQKYFDPVQLVEI</sequence>
<dbReference type="FunFam" id="3.30.70.270:FF:000063">
    <property type="entry name" value="Zinc knuckle domaincontaining protein"/>
    <property type="match status" value="1"/>
</dbReference>
<dbReference type="EMBL" id="HAED01017454">
    <property type="protein sequence ID" value="SBR03899.1"/>
    <property type="molecule type" value="Transcribed_RNA"/>
</dbReference>
<protein>
    <recommendedName>
        <fullName evidence="2">Reverse transcriptase/retrotransposon-derived protein RNase H-like domain-containing protein</fullName>
    </recommendedName>
</protein>
<accession>A0A1A8J2P8</accession>
<evidence type="ECO:0000313" key="1">
    <source>
        <dbReference type="EMBL" id="SBR03899.1"/>
    </source>
</evidence>
<dbReference type="AlphaFoldDB" id="A0A1A8J2P8"/>
<dbReference type="PANTHER" id="PTHR37984:SF5">
    <property type="entry name" value="PROTEIN NYNRIN-LIKE"/>
    <property type="match status" value="1"/>
</dbReference>
<proteinExistence type="predicted"/>
<evidence type="ECO:0008006" key="2">
    <source>
        <dbReference type="Google" id="ProtNLM"/>
    </source>
</evidence>
<dbReference type="Gene3D" id="3.30.70.270">
    <property type="match status" value="1"/>
</dbReference>
<name>A0A1A8J2P8_NOTKU</name>
<dbReference type="PANTHER" id="PTHR37984">
    <property type="entry name" value="PROTEIN CBG26694"/>
    <property type="match status" value="1"/>
</dbReference>
<reference evidence="1" key="1">
    <citation type="submission" date="2016-05" db="EMBL/GenBank/DDBJ databases">
        <authorList>
            <person name="Lavstsen T."/>
            <person name="Jespersen J.S."/>
        </authorList>
    </citation>
    <scope>NUCLEOTIDE SEQUENCE</scope>
    <source>
        <tissue evidence="1">Brain</tissue>
    </source>
</reference>
<organism evidence="1">
    <name type="scientific">Nothobranchius kuhntae</name>
    <name type="common">Beira killifish</name>
    <dbReference type="NCBI Taxonomy" id="321403"/>
    <lineage>
        <taxon>Eukaryota</taxon>
        <taxon>Metazoa</taxon>
        <taxon>Chordata</taxon>
        <taxon>Craniata</taxon>
        <taxon>Vertebrata</taxon>
        <taxon>Euteleostomi</taxon>
        <taxon>Actinopterygii</taxon>
        <taxon>Neopterygii</taxon>
        <taxon>Teleostei</taxon>
        <taxon>Neoteleostei</taxon>
        <taxon>Acanthomorphata</taxon>
        <taxon>Ovalentaria</taxon>
        <taxon>Atherinomorphae</taxon>
        <taxon>Cyprinodontiformes</taxon>
        <taxon>Nothobranchiidae</taxon>
        <taxon>Nothobranchius</taxon>
    </lineage>
</organism>
<dbReference type="InterPro" id="IPR043128">
    <property type="entry name" value="Rev_trsase/Diguanyl_cyclase"/>
</dbReference>
<dbReference type="InterPro" id="IPR043502">
    <property type="entry name" value="DNA/RNA_pol_sf"/>
</dbReference>